<sequence length="301" mass="34728">MKLKENTTYHYDDDSECLTIINGTKMYSIKDTNQKYHWMLQHNLFSDEMKAFLLKNNLIDNLSDDMTVNSRSWFYFRDRLLSTVKSARPIKNILKNQCFIIIGCGGIGTVVLDNLIRMGFENFTIVDGDIVEKSNLNRQLFYTCYDVGQSKVKILKDRLQQYSFNDIKIHSCKKYIKNSTDLASIAYDESEKKVLVVNCADTPFDLVNVIGNFCMQKKYTFVYAGVGIETGTISPIYDGKNPYKVIDVSKERTLTGSISSNNMITGAMLSQKIMDYLFKQYFVLNKEIYKENIITFDKFGN</sequence>
<feature type="domain" description="THIF-type NAD/FAD binding fold" evidence="1">
    <location>
        <begin position="94"/>
        <end position="298"/>
    </location>
</feature>
<dbReference type="Pfam" id="PF00899">
    <property type="entry name" value="ThiF"/>
    <property type="match status" value="1"/>
</dbReference>
<dbReference type="EMBL" id="FOCC01000001">
    <property type="protein sequence ID" value="SEM32290.1"/>
    <property type="molecule type" value="Genomic_DNA"/>
</dbReference>
<organism evidence="2 3">
    <name type="scientific">Ligilactobacillus ruminis</name>
    <dbReference type="NCBI Taxonomy" id="1623"/>
    <lineage>
        <taxon>Bacteria</taxon>
        <taxon>Bacillati</taxon>
        <taxon>Bacillota</taxon>
        <taxon>Bacilli</taxon>
        <taxon>Lactobacillales</taxon>
        <taxon>Lactobacillaceae</taxon>
        <taxon>Ligilactobacillus</taxon>
    </lineage>
</organism>
<dbReference type="InterPro" id="IPR035985">
    <property type="entry name" value="Ubiquitin-activating_enz"/>
</dbReference>
<dbReference type="InterPro" id="IPR000594">
    <property type="entry name" value="ThiF_NAD_FAD-bd"/>
</dbReference>
<reference evidence="2 3" key="1">
    <citation type="submission" date="2016-10" db="EMBL/GenBank/DDBJ databases">
        <authorList>
            <person name="Varghese N."/>
            <person name="Submissions S."/>
        </authorList>
    </citation>
    <scope>NUCLEOTIDE SEQUENCE [LARGE SCALE GENOMIC DNA]</scope>
    <source>
        <strain evidence="2 3">WC1T17</strain>
    </source>
</reference>
<protein>
    <submittedName>
        <fullName evidence="2">ThiF family protein</fullName>
    </submittedName>
</protein>
<gene>
    <name evidence="2" type="ORF">SAMN05216431_10187</name>
</gene>
<dbReference type="InterPro" id="IPR045886">
    <property type="entry name" value="ThiF/MoeB/HesA"/>
</dbReference>
<name>A0ABY1A902_9LACO</name>
<dbReference type="Proteomes" id="UP000182089">
    <property type="component" value="Unassembled WGS sequence"/>
</dbReference>
<dbReference type="PANTHER" id="PTHR10953">
    <property type="entry name" value="UBIQUITIN-ACTIVATING ENZYME E1"/>
    <property type="match status" value="1"/>
</dbReference>
<proteinExistence type="predicted"/>
<evidence type="ECO:0000313" key="3">
    <source>
        <dbReference type="Proteomes" id="UP000182089"/>
    </source>
</evidence>
<comment type="caution">
    <text evidence="2">The sequence shown here is derived from an EMBL/GenBank/DDBJ whole genome shotgun (WGS) entry which is preliminary data.</text>
</comment>
<dbReference type="SUPFAM" id="SSF69572">
    <property type="entry name" value="Activating enzymes of the ubiquitin-like proteins"/>
    <property type="match status" value="1"/>
</dbReference>
<dbReference type="CDD" id="cd01483">
    <property type="entry name" value="E1_enzyme_family"/>
    <property type="match status" value="1"/>
</dbReference>
<dbReference type="Gene3D" id="3.40.50.720">
    <property type="entry name" value="NAD(P)-binding Rossmann-like Domain"/>
    <property type="match status" value="1"/>
</dbReference>
<accession>A0ABY1A902</accession>
<evidence type="ECO:0000313" key="2">
    <source>
        <dbReference type="EMBL" id="SEM32290.1"/>
    </source>
</evidence>
<dbReference type="PANTHER" id="PTHR10953:SF102">
    <property type="entry name" value="ADENYLYLTRANSFERASE AND SULFURTRANSFERASE MOCS3"/>
    <property type="match status" value="1"/>
</dbReference>
<evidence type="ECO:0000259" key="1">
    <source>
        <dbReference type="Pfam" id="PF00899"/>
    </source>
</evidence>